<comment type="caution">
    <text evidence="1">The sequence shown here is derived from an EMBL/GenBank/DDBJ whole genome shotgun (WGS) entry which is preliminary data.</text>
</comment>
<keyword evidence="2" id="KW-1185">Reference proteome</keyword>
<dbReference type="InterPro" id="IPR015946">
    <property type="entry name" value="KH_dom-like_a/b"/>
</dbReference>
<organism evidence="1 2">
    <name type="scientific">Psychrobacillus faecigallinarum</name>
    <dbReference type="NCBI Taxonomy" id="2762235"/>
    <lineage>
        <taxon>Bacteria</taxon>
        <taxon>Bacillati</taxon>
        <taxon>Bacillota</taxon>
        <taxon>Bacilli</taxon>
        <taxon>Bacillales</taxon>
        <taxon>Bacillaceae</taxon>
        <taxon>Psychrobacillus</taxon>
    </lineage>
</organism>
<reference evidence="1 2" key="1">
    <citation type="submission" date="2020-08" db="EMBL/GenBank/DDBJ databases">
        <title>A Genomic Blueprint of the Chicken Gut Microbiome.</title>
        <authorList>
            <person name="Gilroy R."/>
            <person name="Ravi A."/>
            <person name="Getino M."/>
            <person name="Pursley I."/>
            <person name="Horton D.L."/>
            <person name="Alikhan N.-F."/>
            <person name="Baker D."/>
            <person name="Gharbi K."/>
            <person name="Hall N."/>
            <person name="Watson M."/>
            <person name="Adriaenssens E.M."/>
            <person name="Foster-Nyarko E."/>
            <person name="Jarju S."/>
            <person name="Secka A."/>
            <person name="Antonio M."/>
            <person name="Oren A."/>
            <person name="Chaudhuri R."/>
            <person name="La Ragione R.M."/>
            <person name="Hildebrand F."/>
            <person name="Pallen M.J."/>
        </authorList>
    </citation>
    <scope>NUCLEOTIDE SEQUENCE [LARGE SCALE GENOMIC DNA]</scope>
    <source>
        <strain evidence="1 2">Sa2BUA9</strain>
    </source>
</reference>
<protein>
    <submittedName>
        <fullName evidence="1">OsmC family protein</fullName>
    </submittedName>
</protein>
<proteinExistence type="predicted"/>
<dbReference type="EMBL" id="JACSQO010000004">
    <property type="protein sequence ID" value="MBD7944535.1"/>
    <property type="molecule type" value="Genomic_DNA"/>
</dbReference>
<dbReference type="RefSeq" id="WP_191697138.1">
    <property type="nucleotide sequence ID" value="NZ_JACSQO010000004.1"/>
</dbReference>
<dbReference type="Gene3D" id="3.30.300.20">
    <property type="match status" value="1"/>
</dbReference>
<dbReference type="Proteomes" id="UP000640786">
    <property type="component" value="Unassembled WGS sequence"/>
</dbReference>
<dbReference type="PANTHER" id="PTHR35368:SF1">
    <property type="entry name" value="HYDROPEROXIDE REDUCTASE"/>
    <property type="match status" value="1"/>
</dbReference>
<dbReference type="InterPro" id="IPR003718">
    <property type="entry name" value="OsmC/Ohr_fam"/>
</dbReference>
<evidence type="ECO:0000313" key="2">
    <source>
        <dbReference type="Proteomes" id="UP000640786"/>
    </source>
</evidence>
<dbReference type="InterPro" id="IPR036102">
    <property type="entry name" value="OsmC/Ohrsf"/>
</dbReference>
<accession>A0ABR8R9Q6</accession>
<dbReference type="PANTHER" id="PTHR35368">
    <property type="entry name" value="HYDROPEROXIDE REDUCTASE"/>
    <property type="match status" value="1"/>
</dbReference>
<name>A0ABR8R9Q6_9BACI</name>
<evidence type="ECO:0000313" key="1">
    <source>
        <dbReference type="EMBL" id="MBD7944535.1"/>
    </source>
</evidence>
<dbReference type="SUPFAM" id="SSF82784">
    <property type="entry name" value="OsmC-like"/>
    <property type="match status" value="1"/>
</dbReference>
<dbReference type="InterPro" id="IPR052924">
    <property type="entry name" value="OsmC/Ohr_hydroprdx_reductase"/>
</dbReference>
<dbReference type="Pfam" id="PF02566">
    <property type="entry name" value="OsmC"/>
    <property type="match status" value="1"/>
</dbReference>
<gene>
    <name evidence="1" type="ORF">H9650_10445</name>
</gene>
<sequence length="150" mass="16520">MVITTMSSRADLVEKLQVEVKTRGHKVIIDEPTRLGGTDEGMNPLELLISSLGACQTIVAQMSAKKLGVQYHHLTVELEGDIDTDGFLGLSDIRPGFLEIRYKVNIISDEPQKKIEEFISYVEAHCPALDSLINGVKVVSQGVNVQQTEK</sequence>